<comment type="caution">
    <text evidence="1">The sequence shown here is derived from an EMBL/GenBank/DDBJ whole genome shotgun (WGS) entry which is preliminary data.</text>
</comment>
<accession>L8JCN7</accession>
<reference evidence="1 2" key="1">
    <citation type="submission" date="2012-12" db="EMBL/GenBank/DDBJ databases">
        <title>Genome Assembly of Photobacterium sp. AK15.</title>
        <authorList>
            <person name="Khatri I."/>
            <person name="Vaidya B."/>
            <person name="Srinivas T.N.R."/>
            <person name="Subramanian S."/>
            <person name="Pinnaka A."/>
        </authorList>
    </citation>
    <scope>NUCLEOTIDE SEQUENCE [LARGE SCALE GENOMIC DNA]</scope>
    <source>
        <strain evidence="1 2">AK15</strain>
    </source>
</reference>
<name>L8JCN7_9GAMM</name>
<proteinExistence type="predicted"/>
<dbReference type="Proteomes" id="UP000011134">
    <property type="component" value="Unassembled WGS sequence"/>
</dbReference>
<dbReference type="AlphaFoldDB" id="L8JCN7"/>
<evidence type="ECO:0000313" key="2">
    <source>
        <dbReference type="Proteomes" id="UP000011134"/>
    </source>
</evidence>
<dbReference type="PATRIC" id="fig|1056511.3.peg.2805"/>
<sequence>MQMNDWGKGLVLFSAFLSPLAMADWLLDVDFELSSAGMTQTVNTSLSLLPGEETVFFGTDNEVFFGFNNESTNRRELVGSAELLEVSAEEVKIAFKVQERLDDGAWRTIISPTISTGLNSPASFESSDGDADEQVKLKVEVTSV</sequence>
<gene>
    <name evidence="1" type="ORF">C942_01729</name>
</gene>
<keyword evidence="2" id="KW-1185">Reference proteome</keyword>
<evidence type="ECO:0000313" key="1">
    <source>
        <dbReference type="EMBL" id="ELR65157.1"/>
    </source>
</evidence>
<protein>
    <submittedName>
        <fullName evidence="1">Uncharacterized protein</fullName>
    </submittedName>
</protein>
<organism evidence="1 2">
    <name type="scientific">Photobacterium marinum</name>
    <dbReference type="NCBI Taxonomy" id="1056511"/>
    <lineage>
        <taxon>Bacteria</taxon>
        <taxon>Pseudomonadati</taxon>
        <taxon>Pseudomonadota</taxon>
        <taxon>Gammaproteobacteria</taxon>
        <taxon>Vibrionales</taxon>
        <taxon>Vibrionaceae</taxon>
        <taxon>Photobacterium</taxon>
    </lineage>
</organism>
<dbReference type="EMBL" id="AMZO01000020">
    <property type="protein sequence ID" value="ELR65157.1"/>
    <property type="molecule type" value="Genomic_DNA"/>
</dbReference>